<keyword evidence="2" id="KW-1185">Reference proteome</keyword>
<reference evidence="1" key="1">
    <citation type="submission" date="2021-03" db="EMBL/GenBank/DDBJ databases">
        <title>Evolutionary priming and transition to the ectomycorrhizal habit in an iconic lineage of mushroom-forming fungi: is preadaptation a requirement?</title>
        <authorList>
            <consortium name="DOE Joint Genome Institute"/>
            <person name="Looney B.P."/>
            <person name="Miyauchi S."/>
            <person name="Morin E."/>
            <person name="Drula E."/>
            <person name="Courty P.E."/>
            <person name="Chicoki N."/>
            <person name="Fauchery L."/>
            <person name="Kohler A."/>
            <person name="Kuo A."/>
            <person name="LaButti K."/>
            <person name="Pangilinan J."/>
            <person name="Lipzen A."/>
            <person name="Riley R."/>
            <person name="Andreopoulos W."/>
            <person name="He G."/>
            <person name="Johnson J."/>
            <person name="Barry K.W."/>
            <person name="Grigoriev I.V."/>
            <person name="Nagy L."/>
            <person name="Hibbett D."/>
            <person name="Henrissat B."/>
            <person name="Matheny P.B."/>
            <person name="Labbe J."/>
            <person name="Martin A.F."/>
        </authorList>
    </citation>
    <scope>NUCLEOTIDE SEQUENCE</scope>
    <source>
        <strain evidence="1">BPL698</strain>
    </source>
</reference>
<gene>
    <name evidence="1" type="ORF">F5148DRAFT_1227913</name>
</gene>
<comment type="caution">
    <text evidence="1">The sequence shown here is derived from an EMBL/GenBank/DDBJ whole genome shotgun (WGS) entry which is preliminary data.</text>
</comment>
<proteinExistence type="predicted"/>
<name>A0ACC0TZF4_9AGAM</name>
<dbReference type="Proteomes" id="UP001207468">
    <property type="component" value="Unassembled WGS sequence"/>
</dbReference>
<organism evidence="1 2">
    <name type="scientific">Russula earlei</name>
    <dbReference type="NCBI Taxonomy" id="71964"/>
    <lineage>
        <taxon>Eukaryota</taxon>
        <taxon>Fungi</taxon>
        <taxon>Dikarya</taxon>
        <taxon>Basidiomycota</taxon>
        <taxon>Agaricomycotina</taxon>
        <taxon>Agaricomycetes</taxon>
        <taxon>Russulales</taxon>
        <taxon>Russulaceae</taxon>
        <taxon>Russula</taxon>
    </lineage>
</organism>
<dbReference type="EMBL" id="JAGFNK010000264">
    <property type="protein sequence ID" value="KAI9454829.1"/>
    <property type="molecule type" value="Genomic_DNA"/>
</dbReference>
<protein>
    <submittedName>
        <fullName evidence="1">Uncharacterized protein</fullName>
    </submittedName>
</protein>
<evidence type="ECO:0000313" key="2">
    <source>
        <dbReference type="Proteomes" id="UP001207468"/>
    </source>
</evidence>
<accession>A0ACC0TZF4</accession>
<sequence length="103" mass="11661">MDERNDVREFYRRELTRALNEQRFGISSGSEVTRFTENEAEAKLTLLEGETIHVVLSSAGYKVSTQVRIYETLDDLLASTSPAYAAQRFSILVSRLQELSDGL</sequence>
<evidence type="ECO:0000313" key="1">
    <source>
        <dbReference type="EMBL" id="KAI9454829.1"/>
    </source>
</evidence>